<dbReference type="RefSeq" id="XP_044561448.1">
    <property type="nucleotide sequence ID" value="XM_044707401.1"/>
</dbReference>
<dbReference type="VEuPathDB" id="AmoebaDB:NfTy_069550"/>
<dbReference type="OMA" id="PFCTQYK"/>
<dbReference type="VEuPathDB" id="AmoebaDB:NF0125950"/>
<accession>A0A6A5BTK5</accession>
<organism evidence="2 3">
    <name type="scientific">Naegleria fowleri</name>
    <name type="common">Brain eating amoeba</name>
    <dbReference type="NCBI Taxonomy" id="5763"/>
    <lineage>
        <taxon>Eukaryota</taxon>
        <taxon>Discoba</taxon>
        <taxon>Heterolobosea</taxon>
        <taxon>Tetramitia</taxon>
        <taxon>Eutetramitia</taxon>
        <taxon>Vahlkampfiidae</taxon>
        <taxon>Naegleria</taxon>
    </lineage>
</organism>
<feature type="chain" id="PRO_5025558234" evidence="1">
    <location>
        <begin position="27"/>
        <end position="379"/>
    </location>
</feature>
<proteinExistence type="predicted"/>
<dbReference type="EMBL" id="VFQX01000036">
    <property type="protein sequence ID" value="KAF0976735.1"/>
    <property type="molecule type" value="Genomic_DNA"/>
</dbReference>
<keyword evidence="1" id="KW-0732">Signal</keyword>
<evidence type="ECO:0000313" key="2">
    <source>
        <dbReference type="EMBL" id="KAF0976735.1"/>
    </source>
</evidence>
<dbReference type="GeneID" id="68111248"/>
<name>A0A6A5BTK5_NAEFO</name>
<gene>
    <name evidence="2" type="ORF">FDP41_004030</name>
</gene>
<comment type="caution">
    <text evidence="2">The sequence shown here is derived from an EMBL/GenBank/DDBJ whole genome shotgun (WGS) entry which is preliminary data.</text>
</comment>
<protein>
    <submittedName>
        <fullName evidence="2">Uncharacterized protein</fullName>
    </submittedName>
</protein>
<dbReference type="VEuPathDB" id="AmoebaDB:FDP41_004030"/>
<dbReference type="OrthoDB" id="10334785at2759"/>
<reference evidence="2 3" key="1">
    <citation type="journal article" date="2019" name="Sci. Rep.">
        <title>Nanopore sequencing improves the draft genome of the human pathogenic amoeba Naegleria fowleri.</title>
        <authorList>
            <person name="Liechti N."/>
            <person name="Schurch N."/>
            <person name="Bruggmann R."/>
            <person name="Wittwer M."/>
        </authorList>
    </citation>
    <scope>NUCLEOTIDE SEQUENCE [LARGE SCALE GENOMIC DNA]</scope>
    <source>
        <strain evidence="2 3">ATCC 30894</strain>
    </source>
</reference>
<evidence type="ECO:0000313" key="3">
    <source>
        <dbReference type="Proteomes" id="UP000444721"/>
    </source>
</evidence>
<evidence type="ECO:0000256" key="1">
    <source>
        <dbReference type="SAM" id="SignalP"/>
    </source>
</evidence>
<dbReference type="Proteomes" id="UP000444721">
    <property type="component" value="Unassembled WGS sequence"/>
</dbReference>
<keyword evidence="3" id="KW-1185">Reference proteome</keyword>
<sequence>MRSVNIIQLLGVAALLVALSVMAVSADTYKPPQHCYKKCTHYKYLKGKCVDYEWRGTKKECCKWKTVGKGKCDLYKRKYKCDKYSKSRYLCLGHGYKQVCDKVTQHKFCKKFYWKGGCKKKGYNHKCDQYAYHFLCTKYDTSSRCTVFTYIPKIKYYYKTRCNRYAVHQYCAKYKTITKTIPKWKKVSRTHYLGWTDVYYHQYLNYKKYQICVVYAKKKYCTGRQNVRFVKKVSYERKCIKAVTRKYCVAKKRVRFCTKWSPTKYCKKNVKFRVCRHKKTQSFCCKYKAVPFCTQYKKIKPRCIKRSFKRYCAHYSNGHKICKKYQFVGGKKYCRKRAKRSVCDSYKTICTKIDTYKPAIDSYKPTIDSYKPKIDSYKP</sequence>
<feature type="signal peptide" evidence="1">
    <location>
        <begin position="1"/>
        <end position="26"/>
    </location>
</feature>
<dbReference type="AlphaFoldDB" id="A0A6A5BTK5"/>